<sequence length="348" mass="39241">MATFTQKRNEHLDAYFYDPLLQMSYAERLIVSVVSNSWMIVYMVGAAIFLLADIEWMFWLGVLNSLYLIDWLLHRSVPQEYLPGSGEPEGNLAFYLSPRARRAIISAYNKATVLGGGFFLNLARVLSETRSIGEMLARLGVDAREFNAKLDVYLGRDLVSYKDKERLLAEVEYLVFAAFENRGSAGRSINNMDLFAAVGGVKNEQLILLFETFEINGGLLRGVVLFGRSADRASLSFRRIRRQWHELAADEYFVDSILELEKKHKVYVMHDAVRAAMRYREERFPGESSLGSVRDLIRDAAIYVSLKGDNIVRSDDVTHALEEGAARATKGAVPSSLEEPGAKQIYGK</sequence>
<feature type="transmembrane region" description="Helical" evidence="2">
    <location>
        <begin position="29"/>
        <end position="50"/>
    </location>
</feature>
<feature type="region of interest" description="Disordered" evidence="1">
    <location>
        <begin position="328"/>
        <end position="348"/>
    </location>
</feature>
<keyword evidence="2" id="KW-0472">Membrane</keyword>
<organism evidence="3 4">
    <name type="scientific">Candidatus Colwellbacteria bacterium RIFCSPLOWO2_02_FULL_45_11</name>
    <dbReference type="NCBI Taxonomy" id="1797692"/>
    <lineage>
        <taxon>Bacteria</taxon>
        <taxon>Candidatus Colwelliibacteriota</taxon>
    </lineage>
</organism>
<dbReference type="AlphaFoldDB" id="A0A1G1Z807"/>
<keyword evidence="2" id="KW-1133">Transmembrane helix</keyword>
<protein>
    <submittedName>
        <fullName evidence="3">Uncharacterized protein</fullName>
    </submittedName>
</protein>
<keyword evidence="2" id="KW-0812">Transmembrane</keyword>
<gene>
    <name evidence="3" type="ORF">A3I33_02395</name>
</gene>
<evidence type="ECO:0000313" key="3">
    <source>
        <dbReference type="EMBL" id="OGY60783.1"/>
    </source>
</evidence>
<comment type="caution">
    <text evidence="3">The sequence shown here is derived from an EMBL/GenBank/DDBJ whole genome shotgun (WGS) entry which is preliminary data.</text>
</comment>
<reference evidence="3 4" key="1">
    <citation type="journal article" date="2016" name="Nat. Commun.">
        <title>Thousands of microbial genomes shed light on interconnected biogeochemical processes in an aquifer system.</title>
        <authorList>
            <person name="Anantharaman K."/>
            <person name="Brown C.T."/>
            <person name="Hug L.A."/>
            <person name="Sharon I."/>
            <person name="Castelle C.J."/>
            <person name="Probst A.J."/>
            <person name="Thomas B.C."/>
            <person name="Singh A."/>
            <person name="Wilkins M.J."/>
            <person name="Karaoz U."/>
            <person name="Brodie E.L."/>
            <person name="Williams K.H."/>
            <person name="Hubbard S.S."/>
            <person name="Banfield J.F."/>
        </authorList>
    </citation>
    <scope>NUCLEOTIDE SEQUENCE [LARGE SCALE GENOMIC DNA]</scope>
</reference>
<evidence type="ECO:0000256" key="2">
    <source>
        <dbReference type="SAM" id="Phobius"/>
    </source>
</evidence>
<dbReference type="EMBL" id="MHJA01000023">
    <property type="protein sequence ID" value="OGY60783.1"/>
    <property type="molecule type" value="Genomic_DNA"/>
</dbReference>
<dbReference type="Proteomes" id="UP000176544">
    <property type="component" value="Unassembled WGS sequence"/>
</dbReference>
<evidence type="ECO:0000313" key="4">
    <source>
        <dbReference type="Proteomes" id="UP000176544"/>
    </source>
</evidence>
<evidence type="ECO:0000256" key="1">
    <source>
        <dbReference type="SAM" id="MobiDB-lite"/>
    </source>
</evidence>
<proteinExistence type="predicted"/>
<name>A0A1G1Z807_9BACT</name>
<dbReference type="STRING" id="1797692.A3I33_02395"/>
<accession>A0A1G1Z807</accession>